<reference evidence="2" key="2">
    <citation type="journal article" date="2022" name="Res Sq">
        <title>Comparative Genomics Reveals Insights into the Divergent Evolution of Astigmatic Mites and Household Pest Adaptations.</title>
        <authorList>
            <person name="Xiong Q."/>
            <person name="Wan A.T.-Y."/>
            <person name="Liu X.-Y."/>
            <person name="Fung C.S.-H."/>
            <person name="Xiao X."/>
            <person name="Malainual N."/>
            <person name="Hou J."/>
            <person name="Wang L."/>
            <person name="Wang M."/>
            <person name="Yang K."/>
            <person name="Cui Y."/>
            <person name="Leung E."/>
            <person name="Nong W."/>
            <person name="Shin S.-K."/>
            <person name="Au S."/>
            <person name="Jeong K.Y."/>
            <person name="Chew F.T."/>
            <person name="Hui J."/>
            <person name="Leung T.F."/>
            <person name="Tungtrongchitr A."/>
            <person name="Zhong N."/>
            <person name="Liu Z."/>
            <person name="Tsui S."/>
        </authorList>
    </citation>
    <scope>NUCLEOTIDE SEQUENCE</scope>
    <source>
        <strain evidence="2">Derf</strain>
        <tissue evidence="2">Whole organism</tissue>
    </source>
</reference>
<feature type="transmembrane region" description="Helical" evidence="1">
    <location>
        <begin position="80"/>
        <end position="100"/>
    </location>
</feature>
<gene>
    <name evidence="2" type="ORF">DERF_003027</name>
</gene>
<keyword evidence="1" id="KW-0812">Transmembrane</keyword>
<dbReference type="AlphaFoldDB" id="A0A922IE07"/>
<keyword evidence="1" id="KW-0472">Membrane</keyword>
<comment type="caution">
    <text evidence="2">The sequence shown here is derived from an EMBL/GenBank/DDBJ whole genome shotgun (WGS) entry which is preliminary data.</text>
</comment>
<sequence length="102" mass="12150">MHSVEFSFTALYIAAAVLVAIRWQLRYILQLVAKPDDYIGLHFTWTIMTFGELYNYNNNITWSCKNYVSKQLKKLRIMIYIHRALLRKILILFTIFFALINV</sequence>
<proteinExistence type="predicted"/>
<protein>
    <submittedName>
        <fullName evidence="2">Uncharacterized protein</fullName>
    </submittedName>
</protein>
<reference evidence="2" key="1">
    <citation type="submission" date="2013-05" db="EMBL/GenBank/DDBJ databases">
        <authorList>
            <person name="Yim A.K.Y."/>
            <person name="Chan T.F."/>
            <person name="Ji K.M."/>
            <person name="Liu X.Y."/>
            <person name="Zhou J.W."/>
            <person name="Li R.Q."/>
            <person name="Yang K.Y."/>
            <person name="Li J."/>
            <person name="Li M."/>
            <person name="Law P.T.W."/>
            <person name="Wu Y.L."/>
            <person name="Cai Z.L."/>
            <person name="Qin H."/>
            <person name="Bao Y."/>
            <person name="Leung R.K.K."/>
            <person name="Ng P.K.S."/>
            <person name="Zou J."/>
            <person name="Zhong X.J."/>
            <person name="Ran P.X."/>
            <person name="Zhong N.S."/>
            <person name="Liu Z.G."/>
            <person name="Tsui S.K.W."/>
        </authorList>
    </citation>
    <scope>NUCLEOTIDE SEQUENCE</scope>
    <source>
        <strain evidence="2">Derf</strain>
        <tissue evidence="2">Whole organism</tissue>
    </source>
</reference>
<name>A0A922IE07_DERFA</name>
<keyword evidence="1" id="KW-1133">Transmembrane helix</keyword>
<evidence type="ECO:0000313" key="3">
    <source>
        <dbReference type="Proteomes" id="UP000790347"/>
    </source>
</evidence>
<dbReference type="EMBL" id="ASGP02000001">
    <property type="protein sequence ID" value="KAH9529123.1"/>
    <property type="molecule type" value="Genomic_DNA"/>
</dbReference>
<feature type="transmembrane region" description="Helical" evidence="1">
    <location>
        <begin position="6"/>
        <end position="25"/>
    </location>
</feature>
<organism evidence="2 3">
    <name type="scientific">Dermatophagoides farinae</name>
    <name type="common">American house dust mite</name>
    <dbReference type="NCBI Taxonomy" id="6954"/>
    <lineage>
        <taxon>Eukaryota</taxon>
        <taxon>Metazoa</taxon>
        <taxon>Ecdysozoa</taxon>
        <taxon>Arthropoda</taxon>
        <taxon>Chelicerata</taxon>
        <taxon>Arachnida</taxon>
        <taxon>Acari</taxon>
        <taxon>Acariformes</taxon>
        <taxon>Sarcoptiformes</taxon>
        <taxon>Astigmata</taxon>
        <taxon>Psoroptidia</taxon>
        <taxon>Analgoidea</taxon>
        <taxon>Pyroglyphidae</taxon>
        <taxon>Dermatophagoidinae</taxon>
        <taxon>Dermatophagoides</taxon>
    </lineage>
</organism>
<evidence type="ECO:0000313" key="2">
    <source>
        <dbReference type="EMBL" id="KAH9529123.1"/>
    </source>
</evidence>
<dbReference type="Proteomes" id="UP000790347">
    <property type="component" value="Unassembled WGS sequence"/>
</dbReference>
<keyword evidence="3" id="KW-1185">Reference proteome</keyword>
<evidence type="ECO:0000256" key="1">
    <source>
        <dbReference type="SAM" id="Phobius"/>
    </source>
</evidence>
<accession>A0A922IE07</accession>